<evidence type="ECO:0000313" key="4">
    <source>
        <dbReference type="WBParaSite" id="MCOS_0000095301-mRNA-1"/>
    </source>
</evidence>
<organism evidence="4">
    <name type="scientific">Mesocestoides corti</name>
    <name type="common">Flatworm</name>
    <dbReference type="NCBI Taxonomy" id="53468"/>
    <lineage>
        <taxon>Eukaryota</taxon>
        <taxon>Metazoa</taxon>
        <taxon>Spiralia</taxon>
        <taxon>Lophotrochozoa</taxon>
        <taxon>Platyhelminthes</taxon>
        <taxon>Cestoda</taxon>
        <taxon>Eucestoda</taxon>
        <taxon>Cyclophyllidea</taxon>
        <taxon>Mesocestoididae</taxon>
        <taxon>Mesocestoides</taxon>
    </lineage>
</organism>
<reference evidence="2 3" key="2">
    <citation type="submission" date="2018-10" db="EMBL/GenBank/DDBJ databases">
        <authorList>
            <consortium name="Pathogen Informatics"/>
        </authorList>
    </citation>
    <scope>NUCLEOTIDE SEQUENCE [LARGE SCALE GENOMIC DNA]</scope>
</reference>
<accession>A0A0R3U346</accession>
<dbReference type="InterPro" id="IPR019034">
    <property type="entry name" value="UPF0390"/>
</dbReference>
<sequence>MAQGKLRVSKAVPDALKRKKSGGSQKKKMGKMKKGQRIIAAKKQNVDLKNMKKNFEKHNATRPSYFINELEAEPTTPR</sequence>
<dbReference type="Pfam" id="PF09495">
    <property type="entry name" value="DUF2462"/>
    <property type="match status" value="1"/>
</dbReference>
<dbReference type="WBParaSite" id="MCOS_0000095301-mRNA-1">
    <property type="protein sequence ID" value="MCOS_0000095301-mRNA-1"/>
    <property type="gene ID" value="MCOS_0000095301"/>
</dbReference>
<dbReference type="EMBL" id="UXSR01000101">
    <property type="protein sequence ID" value="VDD74951.1"/>
    <property type="molecule type" value="Genomic_DNA"/>
</dbReference>
<keyword evidence="3" id="KW-1185">Reference proteome</keyword>
<evidence type="ECO:0000313" key="2">
    <source>
        <dbReference type="EMBL" id="VDD74951.1"/>
    </source>
</evidence>
<feature type="region of interest" description="Disordered" evidence="1">
    <location>
        <begin position="59"/>
        <end position="78"/>
    </location>
</feature>
<protein>
    <submittedName>
        <fullName evidence="4">40S ribosomal protein S25</fullName>
    </submittedName>
</protein>
<proteinExistence type="predicted"/>
<reference evidence="4" key="1">
    <citation type="submission" date="2017-02" db="UniProtKB">
        <authorList>
            <consortium name="WormBaseParasite"/>
        </authorList>
    </citation>
    <scope>IDENTIFICATION</scope>
</reference>
<dbReference type="AlphaFoldDB" id="A0A0R3U346"/>
<evidence type="ECO:0000256" key="1">
    <source>
        <dbReference type="SAM" id="MobiDB-lite"/>
    </source>
</evidence>
<evidence type="ECO:0000313" key="3">
    <source>
        <dbReference type="Proteomes" id="UP000267029"/>
    </source>
</evidence>
<name>A0A0R3U346_MESCO</name>
<gene>
    <name evidence="2" type="ORF">MCOS_LOCUS954</name>
</gene>
<feature type="region of interest" description="Disordered" evidence="1">
    <location>
        <begin position="1"/>
        <end position="37"/>
    </location>
</feature>
<feature type="compositionally biased region" description="Basic residues" evidence="1">
    <location>
        <begin position="17"/>
        <end position="36"/>
    </location>
</feature>
<dbReference type="Proteomes" id="UP000267029">
    <property type="component" value="Unassembled WGS sequence"/>
</dbReference>